<dbReference type="Proteomes" id="UP000735302">
    <property type="component" value="Unassembled WGS sequence"/>
</dbReference>
<accession>A0AAV4DDL5</accession>
<comment type="caution">
    <text evidence="2">The sequence shown here is derived from an EMBL/GenBank/DDBJ whole genome shotgun (WGS) entry which is preliminary data.</text>
</comment>
<feature type="chain" id="PRO_5043338033" description="Extracellular membrane protein CFEM domain-containing protein" evidence="1">
    <location>
        <begin position="19"/>
        <end position="135"/>
    </location>
</feature>
<sequence length="135" mass="14474">MTIYVLIFFCSIAAQSGGTDIDQLVQNLENNPAFQECPGSFSDCVRTLQRELQGGNGMCPSMRRYIVCAADACELSSDVENAMLDLMGASLKTAGIECDFGKSGDGNGQASIKQSSLDFILMALMVTLGMFTFRG</sequence>
<evidence type="ECO:0000313" key="2">
    <source>
        <dbReference type="EMBL" id="GFO42363.1"/>
    </source>
</evidence>
<keyword evidence="3" id="KW-1185">Reference proteome</keyword>
<feature type="signal peptide" evidence="1">
    <location>
        <begin position="1"/>
        <end position="18"/>
    </location>
</feature>
<dbReference type="AlphaFoldDB" id="A0AAV4DDL5"/>
<dbReference type="EMBL" id="BLXT01007807">
    <property type="protein sequence ID" value="GFO42363.1"/>
    <property type="molecule type" value="Genomic_DNA"/>
</dbReference>
<protein>
    <recommendedName>
        <fullName evidence="4">Extracellular membrane protein CFEM domain-containing protein</fullName>
    </recommendedName>
</protein>
<evidence type="ECO:0008006" key="4">
    <source>
        <dbReference type="Google" id="ProtNLM"/>
    </source>
</evidence>
<organism evidence="2 3">
    <name type="scientific">Plakobranchus ocellatus</name>
    <dbReference type="NCBI Taxonomy" id="259542"/>
    <lineage>
        <taxon>Eukaryota</taxon>
        <taxon>Metazoa</taxon>
        <taxon>Spiralia</taxon>
        <taxon>Lophotrochozoa</taxon>
        <taxon>Mollusca</taxon>
        <taxon>Gastropoda</taxon>
        <taxon>Heterobranchia</taxon>
        <taxon>Euthyneura</taxon>
        <taxon>Panpulmonata</taxon>
        <taxon>Sacoglossa</taxon>
        <taxon>Placobranchoidea</taxon>
        <taxon>Plakobranchidae</taxon>
        <taxon>Plakobranchus</taxon>
    </lineage>
</organism>
<evidence type="ECO:0000313" key="3">
    <source>
        <dbReference type="Proteomes" id="UP000735302"/>
    </source>
</evidence>
<keyword evidence="1" id="KW-0732">Signal</keyword>
<evidence type="ECO:0000256" key="1">
    <source>
        <dbReference type="SAM" id="SignalP"/>
    </source>
</evidence>
<gene>
    <name evidence="2" type="ORF">PoB_006886800</name>
</gene>
<reference evidence="2 3" key="1">
    <citation type="journal article" date="2021" name="Elife">
        <title>Chloroplast acquisition without the gene transfer in kleptoplastic sea slugs, Plakobranchus ocellatus.</title>
        <authorList>
            <person name="Maeda T."/>
            <person name="Takahashi S."/>
            <person name="Yoshida T."/>
            <person name="Shimamura S."/>
            <person name="Takaki Y."/>
            <person name="Nagai Y."/>
            <person name="Toyoda A."/>
            <person name="Suzuki Y."/>
            <person name="Arimoto A."/>
            <person name="Ishii H."/>
            <person name="Satoh N."/>
            <person name="Nishiyama T."/>
            <person name="Hasebe M."/>
            <person name="Maruyama T."/>
            <person name="Minagawa J."/>
            <person name="Obokata J."/>
            <person name="Shigenobu S."/>
        </authorList>
    </citation>
    <scope>NUCLEOTIDE SEQUENCE [LARGE SCALE GENOMIC DNA]</scope>
</reference>
<proteinExistence type="predicted"/>
<name>A0AAV4DDL5_9GAST</name>